<evidence type="ECO:0000256" key="8">
    <source>
        <dbReference type="SAM" id="Phobius"/>
    </source>
</evidence>
<organism evidence="10 11">
    <name type="scientific">Candidatus Endobugula sertula</name>
    <name type="common">Bugula neritina bacterial symbiont</name>
    <dbReference type="NCBI Taxonomy" id="62101"/>
    <lineage>
        <taxon>Bacteria</taxon>
        <taxon>Pseudomonadati</taxon>
        <taxon>Pseudomonadota</taxon>
        <taxon>Gammaproteobacteria</taxon>
        <taxon>Cellvibrionales</taxon>
        <taxon>Cellvibrionaceae</taxon>
        <taxon>Candidatus Endobugula</taxon>
    </lineage>
</organism>
<dbReference type="GO" id="GO:0030322">
    <property type="term" value="P:stabilization of membrane potential"/>
    <property type="evidence" value="ECO:0007669"/>
    <property type="project" value="TreeGrafter"/>
</dbReference>
<keyword evidence="2" id="KW-0813">Transport</keyword>
<gene>
    <name evidence="10" type="ORF">AB835_03170</name>
</gene>
<dbReference type="Proteomes" id="UP000242502">
    <property type="component" value="Unassembled WGS sequence"/>
</dbReference>
<evidence type="ECO:0000259" key="9">
    <source>
        <dbReference type="Pfam" id="PF07885"/>
    </source>
</evidence>
<dbReference type="GO" id="GO:0005886">
    <property type="term" value="C:plasma membrane"/>
    <property type="evidence" value="ECO:0007669"/>
    <property type="project" value="TreeGrafter"/>
</dbReference>
<evidence type="ECO:0000256" key="7">
    <source>
        <dbReference type="ARBA" id="ARBA00023303"/>
    </source>
</evidence>
<keyword evidence="6 8" id="KW-0472">Membrane</keyword>
<protein>
    <recommendedName>
        <fullName evidence="9">Potassium channel domain-containing protein</fullName>
    </recommendedName>
</protein>
<sequence>MSVILLRRLCILFIILLSHTLIIQYFENMSFADSIWLSVTSITTVGYGDFSAASLEGRTATILLIYIVGIWLLAQLAGDFIEYRADKREKMIR</sequence>
<dbReference type="InterPro" id="IPR003280">
    <property type="entry name" value="2pore_dom_K_chnl"/>
</dbReference>
<feature type="transmembrane region" description="Helical" evidence="8">
    <location>
        <begin position="60"/>
        <end position="81"/>
    </location>
</feature>
<dbReference type="SUPFAM" id="SSF81324">
    <property type="entry name" value="Voltage-gated potassium channels"/>
    <property type="match status" value="1"/>
</dbReference>
<dbReference type="InterPro" id="IPR013099">
    <property type="entry name" value="K_chnl_dom"/>
</dbReference>
<evidence type="ECO:0000313" key="11">
    <source>
        <dbReference type="Proteomes" id="UP000242502"/>
    </source>
</evidence>
<keyword evidence="3 8" id="KW-0812">Transmembrane</keyword>
<dbReference type="Gene3D" id="1.10.287.70">
    <property type="match status" value="1"/>
</dbReference>
<feature type="transmembrane region" description="Helical" evidence="8">
    <location>
        <begin position="9"/>
        <end position="26"/>
    </location>
</feature>
<keyword evidence="5" id="KW-0406">Ion transport</keyword>
<dbReference type="Pfam" id="PF07885">
    <property type="entry name" value="Ion_trans_2"/>
    <property type="match status" value="1"/>
</dbReference>
<comment type="caution">
    <text evidence="10">The sequence shown here is derived from an EMBL/GenBank/DDBJ whole genome shotgun (WGS) entry which is preliminary data.</text>
</comment>
<evidence type="ECO:0000256" key="2">
    <source>
        <dbReference type="ARBA" id="ARBA00022448"/>
    </source>
</evidence>
<evidence type="ECO:0000256" key="5">
    <source>
        <dbReference type="ARBA" id="ARBA00023065"/>
    </source>
</evidence>
<evidence type="ECO:0000256" key="6">
    <source>
        <dbReference type="ARBA" id="ARBA00023136"/>
    </source>
</evidence>
<dbReference type="PANTHER" id="PTHR11003">
    <property type="entry name" value="POTASSIUM CHANNEL, SUBFAMILY K"/>
    <property type="match status" value="1"/>
</dbReference>
<reference evidence="10 11" key="1">
    <citation type="journal article" date="2016" name="Appl. Environ. Microbiol.">
        <title>Lack of Overt Genome Reduction in the Bryostatin-Producing Bryozoan Symbiont "Candidatus Endobugula sertula".</title>
        <authorList>
            <person name="Miller I.J."/>
            <person name="Vanee N."/>
            <person name="Fong S.S."/>
            <person name="Lim-Fong G.E."/>
            <person name="Kwan J.C."/>
        </authorList>
    </citation>
    <scope>NUCLEOTIDE SEQUENCE [LARGE SCALE GENOMIC DNA]</scope>
    <source>
        <strain evidence="10">AB1-4</strain>
    </source>
</reference>
<comment type="subcellular location">
    <subcellularLocation>
        <location evidence="1">Membrane</location>
        <topology evidence="1">Multi-pass membrane protein</topology>
    </subcellularLocation>
</comment>
<dbReference type="STRING" id="62101.AB835_03170"/>
<keyword evidence="7" id="KW-0407">Ion channel</keyword>
<feature type="domain" description="Potassium channel" evidence="9">
    <location>
        <begin position="12"/>
        <end position="82"/>
    </location>
</feature>
<dbReference type="AlphaFoldDB" id="A0A1D2QSQ2"/>
<dbReference type="GO" id="GO:0015271">
    <property type="term" value="F:outward rectifier potassium channel activity"/>
    <property type="evidence" value="ECO:0007669"/>
    <property type="project" value="TreeGrafter"/>
</dbReference>
<evidence type="ECO:0000256" key="4">
    <source>
        <dbReference type="ARBA" id="ARBA00022989"/>
    </source>
</evidence>
<dbReference type="PANTHER" id="PTHR11003:SF334">
    <property type="entry name" value="FI03418P"/>
    <property type="match status" value="1"/>
</dbReference>
<accession>A0A1D2QSQ2</accession>
<evidence type="ECO:0000256" key="1">
    <source>
        <dbReference type="ARBA" id="ARBA00004141"/>
    </source>
</evidence>
<name>A0A1D2QSQ2_9GAMM</name>
<dbReference type="GO" id="GO:0022841">
    <property type="term" value="F:potassium ion leak channel activity"/>
    <property type="evidence" value="ECO:0007669"/>
    <property type="project" value="TreeGrafter"/>
</dbReference>
<dbReference type="EMBL" id="MDLC01000007">
    <property type="protein sequence ID" value="ODS24596.1"/>
    <property type="molecule type" value="Genomic_DNA"/>
</dbReference>
<keyword evidence="4 8" id="KW-1133">Transmembrane helix</keyword>
<evidence type="ECO:0000313" key="10">
    <source>
        <dbReference type="EMBL" id="ODS24596.1"/>
    </source>
</evidence>
<proteinExistence type="predicted"/>
<evidence type="ECO:0000256" key="3">
    <source>
        <dbReference type="ARBA" id="ARBA00022692"/>
    </source>
</evidence>